<accession>A0AAQ3M5A5</accession>
<evidence type="ECO:0000256" key="5">
    <source>
        <dbReference type="ARBA" id="ARBA00022927"/>
    </source>
</evidence>
<evidence type="ECO:0000256" key="2">
    <source>
        <dbReference type="ARBA" id="ARBA00021099"/>
    </source>
</evidence>
<comment type="similarity">
    <text evidence="1">Belongs to the ATG10 family.</text>
</comment>
<evidence type="ECO:0000256" key="7">
    <source>
        <dbReference type="ARBA" id="ARBA00029833"/>
    </source>
</evidence>
<gene>
    <name evidence="8" type="ORF">R9X50_00440200</name>
</gene>
<protein>
    <recommendedName>
        <fullName evidence="2">Ubiquitin-like-conjugating enzyme ATG10</fullName>
    </recommendedName>
    <alternativeName>
        <fullName evidence="7">Autophagy-related protein 10</fullName>
    </alternativeName>
</protein>
<organism evidence="8 9">
    <name type="scientific">Acrodontium crateriforme</name>
    <dbReference type="NCBI Taxonomy" id="150365"/>
    <lineage>
        <taxon>Eukaryota</taxon>
        <taxon>Fungi</taxon>
        <taxon>Dikarya</taxon>
        <taxon>Ascomycota</taxon>
        <taxon>Pezizomycotina</taxon>
        <taxon>Dothideomycetes</taxon>
        <taxon>Dothideomycetidae</taxon>
        <taxon>Mycosphaerellales</taxon>
        <taxon>Teratosphaeriaceae</taxon>
        <taxon>Acrodontium</taxon>
    </lineage>
</organism>
<sequence length="223" mass="24183">MTNVDPRDIIMSISAENWKEACETLRHAWNESSDTSTGWSDVKFMNDPLSTEWIRIIKIAGYTVPPTAENAEEESQVEIDDEALQRNVSTNTRDRICYDLILSPTYGVPVLYITFPARPVPGADEIYAALLSTTEHPLVPPMQSIGPLGALSMTDHPVLGLPTYFVHPCRTADAMDAVTGGQELSCGAYLLAWMGLIGGGVGLDVPVGVAQYLAKTTNSPGTR</sequence>
<reference evidence="8 9" key="1">
    <citation type="submission" date="2023-11" db="EMBL/GenBank/DDBJ databases">
        <title>An acidophilic fungus is an integral part of prey digestion in a carnivorous sundew plant.</title>
        <authorList>
            <person name="Tsai I.J."/>
        </authorList>
    </citation>
    <scope>NUCLEOTIDE SEQUENCE [LARGE SCALE GENOMIC DNA]</scope>
    <source>
        <strain evidence="8">169a</strain>
    </source>
</reference>
<dbReference type="InterPro" id="IPR007135">
    <property type="entry name" value="Atg3/Atg10"/>
</dbReference>
<proteinExistence type="inferred from homology"/>
<keyword evidence="5" id="KW-0653">Protein transport</keyword>
<dbReference type="GO" id="GO:0005829">
    <property type="term" value="C:cytosol"/>
    <property type="evidence" value="ECO:0007669"/>
    <property type="project" value="TreeGrafter"/>
</dbReference>
<dbReference type="GO" id="GO:0015031">
    <property type="term" value="P:protein transport"/>
    <property type="evidence" value="ECO:0007669"/>
    <property type="project" value="UniProtKB-KW"/>
</dbReference>
<dbReference type="GO" id="GO:0000422">
    <property type="term" value="P:autophagy of mitochondrion"/>
    <property type="evidence" value="ECO:0007669"/>
    <property type="project" value="TreeGrafter"/>
</dbReference>
<dbReference type="GO" id="GO:0000045">
    <property type="term" value="P:autophagosome assembly"/>
    <property type="evidence" value="ECO:0007669"/>
    <property type="project" value="TreeGrafter"/>
</dbReference>
<dbReference type="PANTHER" id="PTHR14957:SF1">
    <property type="entry name" value="UBIQUITIN-LIKE-CONJUGATING ENZYME ATG10"/>
    <property type="match status" value="1"/>
</dbReference>
<dbReference type="Proteomes" id="UP001303373">
    <property type="component" value="Chromosome 6"/>
</dbReference>
<dbReference type="EMBL" id="CP138585">
    <property type="protein sequence ID" value="WPH01555.1"/>
    <property type="molecule type" value="Genomic_DNA"/>
</dbReference>
<keyword evidence="3" id="KW-0808">Transferase</keyword>
<dbReference type="Pfam" id="PF03987">
    <property type="entry name" value="Autophagy_act_C"/>
    <property type="match status" value="1"/>
</dbReference>
<dbReference type="GO" id="GO:0032446">
    <property type="term" value="P:protein modification by small protein conjugation"/>
    <property type="evidence" value="ECO:0007669"/>
    <property type="project" value="TreeGrafter"/>
</dbReference>
<dbReference type="PANTHER" id="PTHR14957">
    <property type="entry name" value="UBIQUITIN-LIKE-CONJUGATING ENZYME ATG10"/>
    <property type="match status" value="1"/>
</dbReference>
<evidence type="ECO:0000313" key="8">
    <source>
        <dbReference type="EMBL" id="WPH01555.1"/>
    </source>
</evidence>
<keyword evidence="6" id="KW-0072">Autophagy</keyword>
<keyword evidence="4" id="KW-0833">Ubl conjugation pathway</keyword>
<evidence type="ECO:0000256" key="4">
    <source>
        <dbReference type="ARBA" id="ARBA00022786"/>
    </source>
</evidence>
<dbReference type="AlphaFoldDB" id="A0AAQ3M5A5"/>
<name>A0AAQ3M5A5_9PEZI</name>
<evidence type="ECO:0000256" key="1">
    <source>
        <dbReference type="ARBA" id="ARBA00005696"/>
    </source>
</evidence>
<evidence type="ECO:0000313" key="9">
    <source>
        <dbReference type="Proteomes" id="UP001303373"/>
    </source>
</evidence>
<keyword evidence="5" id="KW-0813">Transport</keyword>
<keyword evidence="9" id="KW-1185">Reference proteome</keyword>
<evidence type="ECO:0000256" key="6">
    <source>
        <dbReference type="ARBA" id="ARBA00023006"/>
    </source>
</evidence>
<dbReference type="GO" id="GO:0061651">
    <property type="term" value="F:Atg12 conjugating enzyme activity"/>
    <property type="evidence" value="ECO:0007669"/>
    <property type="project" value="TreeGrafter"/>
</dbReference>
<dbReference type="Gene3D" id="3.30.1460.50">
    <property type="match status" value="1"/>
</dbReference>
<evidence type="ECO:0000256" key="3">
    <source>
        <dbReference type="ARBA" id="ARBA00022679"/>
    </source>
</evidence>